<feature type="domain" description="Potassium channel" evidence="2">
    <location>
        <begin position="54"/>
        <end position="112"/>
    </location>
</feature>
<comment type="caution">
    <text evidence="3">The sequence shown here is derived from an EMBL/GenBank/DDBJ whole genome shotgun (WGS) entry which is preliminary data.</text>
</comment>
<accession>A0A7Y6KA61</accession>
<keyword evidence="1" id="KW-1133">Transmembrane helix</keyword>
<feature type="transmembrane region" description="Helical" evidence="1">
    <location>
        <begin position="87"/>
        <end position="109"/>
    </location>
</feature>
<evidence type="ECO:0000313" key="4">
    <source>
        <dbReference type="Proteomes" id="UP000594380"/>
    </source>
</evidence>
<keyword evidence="3" id="KW-0407">Ion channel</keyword>
<gene>
    <name evidence="3" type="ORF">G5S42_43615</name>
</gene>
<dbReference type="GO" id="GO:0034220">
    <property type="term" value="P:monoatomic ion transmembrane transport"/>
    <property type="evidence" value="ECO:0007669"/>
    <property type="project" value="UniProtKB-KW"/>
</dbReference>
<name>A0A7Y6KA61_9BURK</name>
<dbReference type="AlphaFoldDB" id="A0A7Y6KA61"/>
<dbReference type="Gene3D" id="1.10.287.70">
    <property type="match status" value="1"/>
</dbReference>
<keyword evidence="3" id="KW-0406">Ion transport</keyword>
<sequence length="126" mass="14043">MTELEFKNEQIGRNFVLAIALYVVYTALLTTQFAFAWGFGGGFGLPNSKNGFYPATADLVEALYFSTTVFTTVGFGDYVPIGRAAKLYFCFESMVAATHNAAFFSILLIRLTSSSKVRPDPRRRRK</sequence>
<proteinExistence type="predicted"/>
<keyword evidence="1" id="KW-0472">Membrane</keyword>
<dbReference type="SUPFAM" id="SSF81324">
    <property type="entry name" value="Voltage-gated potassium channels"/>
    <property type="match status" value="1"/>
</dbReference>
<organism evidence="3 4">
    <name type="scientific">Paraburkholderia youngii</name>
    <dbReference type="NCBI Taxonomy" id="2782701"/>
    <lineage>
        <taxon>Bacteria</taxon>
        <taxon>Pseudomonadati</taxon>
        <taxon>Pseudomonadota</taxon>
        <taxon>Betaproteobacteria</taxon>
        <taxon>Burkholderiales</taxon>
        <taxon>Burkholderiaceae</taxon>
        <taxon>Paraburkholderia</taxon>
    </lineage>
</organism>
<keyword evidence="1" id="KW-0812">Transmembrane</keyword>
<dbReference type="InterPro" id="IPR013099">
    <property type="entry name" value="K_chnl_dom"/>
</dbReference>
<evidence type="ECO:0000256" key="1">
    <source>
        <dbReference type="SAM" id="Phobius"/>
    </source>
</evidence>
<dbReference type="RefSeq" id="WP_176112714.1">
    <property type="nucleotide sequence ID" value="NZ_JAALDK010000004.1"/>
</dbReference>
<reference evidence="3 4" key="1">
    <citation type="submission" date="2020-02" db="EMBL/GenBank/DDBJ databases">
        <title>Paraburkholderia simonii sp. nov. and Paraburkholderia youngii sp. nov. Brazilian and Mexican Mimosa-associated rhizobia.</title>
        <authorList>
            <person name="Mavima L."/>
            <person name="Beukes C.W."/>
            <person name="Chan W.Y."/>
            <person name="Palmer M."/>
            <person name="De Meyer S.E."/>
            <person name="James E.K."/>
            <person name="Venter S.N."/>
            <person name="Steenkamp E.T."/>
        </authorList>
    </citation>
    <scope>NUCLEOTIDE SEQUENCE [LARGE SCALE GENOMIC DNA]</scope>
    <source>
        <strain evidence="3 4">JPY169</strain>
    </source>
</reference>
<keyword evidence="3" id="KW-0813">Transport</keyword>
<dbReference type="EMBL" id="JAALDK010000004">
    <property type="protein sequence ID" value="NUY06210.1"/>
    <property type="molecule type" value="Genomic_DNA"/>
</dbReference>
<protein>
    <submittedName>
        <fullName evidence="3">Two pore domain potassium channel family protein</fullName>
    </submittedName>
</protein>
<dbReference type="Proteomes" id="UP000594380">
    <property type="component" value="Unassembled WGS sequence"/>
</dbReference>
<feature type="transmembrane region" description="Helical" evidence="1">
    <location>
        <begin position="15"/>
        <end position="39"/>
    </location>
</feature>
<dbReference type="GeneID" id="301107172"/>
<evidence type="ECO:0000313" key="3">
    <source>
        <dbReference type="EMBL" id="NUY06210.1"/>
    </source>
</evidence>
<evidence type="ECO:0000259" key="2">
    <source>
        <dbReference type="Pfam" id="PF07885"/>
    </source>
</evidence>
<dbReference type="Pfam" id="PF07885">
    <property type="entry name" value="Ion_trans_2"/>
    <property type="match status" value="1"/>
</dbReference>